<feature type="transmembrane region" description="Helical" evidence="1">
    <location>
        <begin position="75"/>
        <end position="97"/>
    </location>
</feature>
<name>A0A433NP23_CHLFR</name>
<comment type="caution">
    <text evidence="2">The sequence shown here is derived from an EMBL/GenBank/DDBJ whole genome shotgun (WGS) entry which is preliminary data.</text>
</comment>
<gene>
    <name evidence="2" type="ORF">PCC6912_12230</name>
</gene>
<dbReference type="RefSeq" id="WP_016875004.1">
    <property type="nucleotide sequence ID" value="NZ_AJLN01000107.1"/>
</dbReference>
<feature type="transmembrane region" description="Helical" evidence="1">
    <location>
        <begin position="159"/>
        <end position="175"/>
    </location>
</feature>
<reference evidence="2 3" key="1">
    <citation type="journal article" date="2019" name="Genome Biol. Evol.">
        <title>Day and night: Metabolic profiles and evolutionary relationships of six axenic non-marine cyanobacteria.</title>
        <authorList>
            <person name="Will S.E."/>
            <person name="Henke P."/>
            <person name="Boedeker C."/>
            <person name="Huang S."/>
            <person name="Brinkmann H."/>
            <person name="Rohde M."/>
            <person name="Jarek M."/>
            <person name="Friedl T."/>
            <person name="Seufert S."/>
            <person name="Schumacher M."/>
            <person name="Overmann J."/>
            <person name="Neumann-Schaal M."/>
            <person name="Petersen J."/>
        </authorList>
    </citation>
    <scope>NUCLEOTIDE SEQUENCE [LARGE SCALE GENOMIC DNA]</scope>
    <source>
        <strain evidence="2 3">PCC 6912</strain>
    </source>
</reference>
<evidence type="ECO:0000313" key="2">
    <source>
        <dbReference type="EMBL" id="RUR85107.1"/>
    </source>
</evidence>
<feature type="transmembrane region" description="Helical" evidence="1">
    <location>
        <begin position="49"/>
        <end position="69"/>
    </location>
</feature>
<sequence length="228" mass="26580">MTFLPLSQPLLREKQQELDFQDLQGLLHINWKIGNFRLWSGFYTRIDQVFILWGIASAGIFITAQFLPISWYTQAIFWSILTLASTIIMIFFTWFWVSVEKLRWLLYCWVILMLGGVALTDMGIFFGWVEVLMHLCPLWLGLSAIGYLFTALAVRSHTFLVMAVIHLTGIAVLPYCGGWQFLTTGVVMASSLLMLAEWQWDMRPPTDYDVLTPEQKQFNQQQYQYRNL</sequence>
<proteinExistence type="predicted"/>
<organism evidence="2 3">
    <name type="scientific">Chlorogloeopsis fritschii PCC 6912</name>
    <dbReference type="NCBI Taxonomy" id="211165"/>
    <lineage>
        <taxon>Bacteria</taxon>
        <taxon>Bacillati</taxon>
        <taxon>Cyanobacteriota</taxon>
        <taxon>Cyanophyceae</taxon>
        <taxon>Nostocales</taxon>
        <taxon>Chlorogloeopsidaceae</taxon>
        <taxon>Chlorogloeopsis</taxon>
    </lineage>
</organism>
<evidence type="ECO:0000313" key="3">
    <source>
        <dbReference type="Proteomes" id="UP000268857"/>
    </source>
</evidence>
<dbReference type="Proteomes" id="UP000268857">
    <property type="component" value="Unassembled WGS sequence"/>
</dbReference>
<accession>A0A433NP23</accession>
<keyword evidence="1" id="KW-1133">Transmembrane helix</keyword>
<feature type="transmembrane region" description="Helical" evidence="1">
    <location>
        <begin position="132"/>
        <end position="152"/>
    </location>
</feature>
<evidence type="ECO:0000256" key="1">
    <source>
        <dbReference type="SAM" id="Phobius"/>
    </source>
</evidence>
<dbReference type="OrthoDB" id="422905at2"/>
<dbReference type="AlphaFoldDB" id="A0A433NP23"/>
<keyword evidence="1" id="KW-0472">Membrane</keyword>
<protein>
    <submittedName>
        <fullName evidence="2">Uncharacterized protein</fullName>
    </submittedName>
</protein>
<dbReference type="EMBL" id="RSCJ01000003">
    <property type="protein sequence ID" value="RUR85107.1"/>
    <property type="molecule type" value="Genomic_DNA"/>
</dbReference>
<feature type="transmembrane region" description="Helical" evidence="1">
    <location>
        <begin position="104"/>
        <end position="126"/>
    </location>
</feature>
<keyword evidence="3" id="KW-1185">Reference proteome</keyword>
<keyword evidence="1" id="KW-0812">Transmembrane</keyword>